<dbReference type="EMBL" id="CP046172">
    <property type="protein sequence ID" value="QIS07976.1"/>
    <property type="molecule type" value="Genomic_DNA"/>
</dbReference>
<dbReference type="InterPro" id="IPR015943">
    <property type="entry name" value="WD40/YVTN_repeat-like_dom_sf"/>
</dbReference>
<proteinExistence type="predicted"/>
<feature type="domain" description="Novel STAND NTPase 1" evidence="5">
    <location>
        <begin position="107"/>
        <end position="493"/>
    </location>
</feature>
<evidence type="ECO:0000313" key="7">
    <source>
        <dbReference type="Proteomes" id="UP000503540"/>
    </source>
</evidence>
<keyword evidence="4" id="KW-1133">Transmembrane helix</keyword>
<evidence type="ECO:0000256" key="2">
    <source>
        <dbReference type="ARBA" id="ARBA00022737"/>
    </source>
</evidence>
<dbReference type="InterPro" id="IPR027417">
    <property type="entry name" value="P-loop_NTPase"/>
</dbReference>
<evidence type="ECO:0000256" key="4">
    <source>
        <dbReference type="SAM" id="Phobius"/>
    </source>
</evidence>
<dbReference type="Pfam" id="PF20703">
    <property type="entry name" value="nSTAND1"/>
    <property type="match status" value="1"/>
</dbReference>
<dbReference type="PRINTS" id="PR00320">
    <property type="entry name" value="GPROTEINBRPT"/>
</dbReference>
<dbReference type="InterPro" id="IPR049052">
    <property type="entry name" value="nSTAND1"/>
</dbReference>
<keyword evidence="7" id="KW-1185">Reference proteome</keyword>
<feature type="repeat" description="WD" evidence="3">
    <location>
        <begin position="673"/>
        <end position="706"/>
    </location>
</feature>
<keyword evidence="4" id="KW-0812">Transmembrane</keyword>
<reference evidence="6 7" key="1">
    <citation type="journal article" date="2019" name="ACS Chem. Biol.">
        <title>Identification and Mobilization of a Cryptic Antibiotic Biosynthesis Gene Locus from a Human-Pathogenic Nocardia Isolate.</title>
        <authorList>
            <person name="Herisse M."/>
            <person name="Ishida K."/>
            <person name="Porter J.L."/>
            <person name="Howden B."/>
            <person name="Hertweck C."/>
            <person name="Stinear T.P."/>
            <person name="Pidot S.J."/>
        </authorList>
    </citation>
    <scope>NUCLEOTIDE SEQUENCE [LARGE SCALE GENOMIC DNA]</scope>
    <source>
        <strain evidence="6 7">AUSMDU00012717</strain>
    </source>
</reference>
<dbReference type="SUPFAM" id="SSF52540">
    <property type="entry name" value="P-loop containing nucleoside triphosphate hydrolases"/>
    <property type="match status" value="2"/>
</dbReference>
<dbReference type="AlphaFoldDB" id="A0A6G9Y4H5"/>
<feature type="repeat" description="WD" evidence="3">
    <location>
        <begin position="719"/>
        <end position="760"/>
    </location>
</feature>
<sequence>MPRTEQPIEGEGALAQFAIDLRQLRKKAGSPPYRQLAREALFSASALADAASGRKLPSLAVTLAYVRACGGDTERWESRWHELAAESACAEANLVAYAATDDEQPCPYVGLAFFQPEDAHLFYGRERLTDDTVTRIRQQRFLAVFGASGSGKSSLLRAGVLPRISSGDAEGGVPPWPTLLFTPGPHPLEACSAHLAAFGRMSAATLHRELTEDPRALHVSVLQALAARTDGADLLIIVDQFEELFTLCENPRERDFFITALLAAARAANSRSRIVLGVRADFYARCSEHPELVDALRDAQLLVGPMNTEELRRAIVRPAADAQCAVEGALLARIIADTAGQKNTLPLVSHALRETWRRRRGNSLTLTGYEAAGGIRHALAQTAETIYSGMSPEQQRLLRATLLRLVALGDGTEDTKRRVARSALPAEAGPLIEALARARLLTLDAGSVEITHEALLQAWPRLRGWLDGDRAGLRTHHQLLEAAGAWIHDDRDPGILYRGSRLTAATEWVRNHGDDMLLGEHVREFLAVSTRQEQHRVQLRRAAIVLLTVLAVVASGAAVVAFQQRSTARAQRDRAVSGQVLAEANQIKGHDSALAAQLDLVARQLNPTADTATALIDTQNVALSTAITAHTDAVYAVAFSPDGHTMATGAGDNTIRLWDVSQPGRPRAVGPPLTGHTNWVYWLAFSPDGHTLASASRDETARLWNVTDPARPVPWAPPLTGHHGYVFSVSFSGDGRKLVTASYDHTLQLWDVSDPARATPLGPR</sequence>
<dbReference type="PANTHER" id="PTHR22847:SF637">
    <property type="entry name" value="WD REPEAT DOMAIN 5B"/>
    <property type="match status" value="1"/>
</dbReference>
<feature type="repeat" description="WD" evidence="3">
    <location>
        <begin position="627"/>
        <end position="661"/>
    </location>
</feature>
<accession>A0A6G9Y4H5</accession>
<dbReference type="PANTHER" id="PTHR22847">
    <property type="entry name" value="WD40 REPEAT PROTEIN"/>
    <property type="match status" value="1"/>
</dbReference>
<dbReference type="PROSITE" id="PS50082">
    <property type="entry name" value="WD_REPEATS_2"/>
    <property type="match status" value="3"/>
</dbReference>
<keyword evidence="4" id="KW-0472">Membrane</keyword>
<dbReference type="InterPro" id="IPR001680">
    <property type="entry name" value="WD40_rpt"/>
</dbReference>
<dbReference type="PROSITE" id="PS00678">
    <property type="entry name" value="WD_REPEATS_1"/>
    <property type="match status" value="3"/>
</dbReference>
<dbReference type="InterPro" id="IPR036322">
    <property type="entry name" value="WD40_repeat_dom_sf"/>
</dbReference>
<dbReference type="KEGG" id="nah:F5544_00205"/>
<dbReference type="Gene3D" id="2.130.10.10">
    <property type="entry name" value="YVTN repeat-like/Quinoprotein amine dehydrogenase"/>
    <property type="match status" value="1"/>
</dbReference>
<protein>
    <recommendedName>
        <fullName evidence="5">Novel STAND NTPase 1 domain-containing protein</fullName>
    </recommendedName>
</protein>
<feature type="transmembrane region" description="Helical" evidence="4">
    <location>
        <begin position="542"/>
        <end position="562"/>
    </location>
</feature>
<dbReference type="Pfam" id="PF00400">
    <property type="entry name" value="WD40"/>
    <property type="match status" value="3"/>
</dbReference>
<keyword evidence="2" id="KW-0677">Repeat</keyword>
<dbReference type="RefSeq" id="WP_167471291.1">
    <property type="nucleotide sequence ID" value="NZ_CP046172.1"/>
</dbReference>
<dbReference type="SUPFAM" id="SSF50978">
    <property type="entry name" value="WD40 repeat-like"/>
    <property type="match status" value="1"/>
</dbReference>
<name>A0A6G9Y4H5_9NOCA</name>
<evidence type="ECO:0000313" key="6">
    <source>
        <dbReference type="EMBL" id="QIS07976.1"/>
    </source>
</evidence>
<evidence type="ECO:0000259" key="5">
    <source>
        <dbReference type="Pfam" id="PF20703"/>
    </source>
</evidence>
<dbReference type="CDD" id="cd00267">
    <property type="entry name" value="ABC_ATPase"/>
    <property type="match status" value="1"/>
</dbReference>
<dbReference type="InterPro" id="IPR020472">
    <property type="entry name" value="WD40_PAC1"/>
</dbReference>
<evidence type="ECO:0000256" key="3">
    <source>
        <dbReference type="PROSITE-ProRule" id="PRU00221"/>
    </source>
</evidence>
<dbReference type="PROSITE" id="PS50294">
    <property type="entry name" value="WD_REPEATS_REGION"/>
    <property type="match status" value="3"/>
</dbReference>
<dbReference type="Proteomes" id="UP000503540">
    <property type="component" value="Chromosome"/>
</dbReference>
<organism evidence="6 7">
    <name type="scientific">Nocardia arthritidis</name>
    <dbReference type="NCBI Taxonomy" id="228602"/>
    <lineage>
        <taxon>Bacteria</taxon>
        <taxon>Bacillati</taxon>
        <taxon>Actinomycetota</taxon>
        <taxon>Actinomycetes</taxon>
        <taxon>Mycobacteriales</taxon>
        <taxon>Nocardiaceae</taxon>
        <taxon>Nocardia</taxon>
    </lineage>
</organism>
<evidence type="ECO:0000256" key="1">
    <source>
        <dbReference type="ARBA" id="ARBA00022574"/>
    </source>
</evidence>
<keyword evidence="1 3" id="KW-0853">WD repeat</keyword>
<gene>
    <name evidence="6" type="ORF">F5544_00205</name>
</gene>
<dbReference type="SMART" id="SM00320">
    <property type="entry name" value="WD40"/>
    <property type="match status" value="3"/>
</dbReference>
<dbReference type="InterPro" id="IPR019775">
    <property type="entry name" value="WD40_repeat_CS"/>
</dbReference>